<dbReference type="InterPro" id="IPR046335">
    <property type="entry name" value="LacI/GalR-like_sensor"/>
</dbReference>
<evidence type="ECO:0000256" key="2">
    <source>
        <dbReference type="ARBA" id="ARBA00023125"/>
    </source>
</evidence>
<dbReference type="PROSITE" id="PS00356">
    <property type="entry name" value="HTH_LACI_1"/>
    <property type="match status" value="1"/>
</dbReference>
<dbReference type="CDD" id="cd01392">
    <property type="entry name" value="HTH_LacI"/>
    <property type="match status" value="1"/>
</dbReference>
<dbReference type="SMART" id="SM00354">
    <property type="entry name" value="HTH_LACI"/>
    <property type="match status" value="1"/>
</dbReference>
<keyword evidence="2" id="KW-0238">DNA-binding</keyword>
<name>A0A074LI36_9BACL</name>
<accession>A0A074LI36</accession>
<keyword evidence="3" id="KW-0804">Transcription</keyword>
<sequence>MITIYDIAKRANVSPATVSRVLNGYPDVSQKTREKVQRITEELGFQPNAAARGLATKRSWTIGVFFQDHVNSGFKHPFLQDILKTFKDVMGGKGYDLLFFANHTLEGAQDGFAARARHRNVDGVLMLGVPRTEPTLNTLVGAGIPCMSVDLDLLGPRAGYLCSDNKGGAMQAMDYLVEMGHRRIAFIGDRYSTKPGHDRLLGYQESLQRFKLPFSQKWITYGDFTEEGGMEAMKQLLALPMEERPTAVFCAGDMMAIGAMTAMREAGLTPGDDVSIIGFDDIAYAKYVGLTTIAQQKEEMGTQTANALLQLIEDPSQSPPVLTIGTELIVRSTVQRNVVG</sequence>
<comment type="caution">
    <text evidence="5">The sequence shown here is derived from an EMBL/GenBank/DDBJ whole genome shotgun (WGS) entry which is preliminary data.</text>
</comment>
<evidence type="ECO:0000259" key="4">
    <source>
        <dbReference type="PROSITE" id="PS50932"/>
    </source>
</evidence>
<dbReference type="Gene3D" id="3.40.50.2300">
    <property type="match status" value="2"/>
</dbReference>
<dbReference type="Gene3D" id="1.10.260.40">
    <property type="entry name" value="lambda repressor-like DNA-binding domains"/>
    <property type="match status" value="1"/>
</dbReference>
<dbReference type="EMBL" id="JMIR01000031">
    <property type="protein sequence ID" value="KEO81891.1"/>
    <property type="molecule type" value="Genomic_DNA"/>
</dbReference>
<feature type="domain" description="HTH lacI-type" evidence="4">
    <location>
        <begin position="2"/>
        <end position="56"/>
    </location>
</feature>
<evidence type="ECO:0000256" key="1">
    <source>
        <dbReference type="ARBA" id="ARBA00023015"/>
    </source>
</evidence>
<dbReference type="OrthoDB" id="9775106at2"/>
<dbReference type="PANTHER" id="PTHR30146:SF109">
    <property type="entry name" value="HTH-TYPE TRANSCRIPTIONAL REGULATOR GALS"/>
    <property type="match status" value="1"/>
</dbReference>
<dbReference type="STRING" id="1157490.EL26_18820"/>
<dbReference type="Pfam" id="PF00356">
    <property type="entry name" value="LacI"/>
    <property type="match status" value="1"/>
</dbReference>
<dbReference type="InterPro" id="IPR000843">
    <property type="entry name" value="HTH_LacI"/>
</dbReference>
<evidence type="ECO:0000313" key="5">
    <source>
        <dbReference type="EMBL" id="KEO81891.1"/>
    </source>
</evidence>
<keyword evidence="6" id="KW-1185">Reference proteome</keyword>
<dbReference type="PANTHER" id="PTHR30146">
    <property type="entry name" value="LACI-RELATED TRANSCRIPTIONAL REPRESSOR"/>
    <property type="match status" value="1"/>
</dbReference>
<gene>
    <name evidence="5" type="ORF">EL26_18820</name>
</gene>
<dbReference type="Proteomes" id="UP000027931">
    <property type="component" value="Unassembled WGS sequence"/>
</dbReference>
<keyword evidence="1" id="KW-0805">Transcription regulation</keyword>
<dbReference type="RefSeq" id="WP_038092022.1">
    <property type="nucleotide sequence ID" value="NZ_JMIR01000031.1"/>
</dbReference>
<evidence type="ECO:0000256" key="3">
    <source>
        <dbReference type="ARBA" id="ARBA00023163"/>
    </source>
</evidence>
<dbReference type="SUPFAM" id="SSF47413">
    <property type="entry name" value="lambda repressor-like DNA-binding domains"/>
    <property type="match status" value="1"/>
</dbReference>
<dbReference type="eggNOG" id="COG1609">
    <property type="taxonomic scope" value="Bacteria"/>
</dbReference>
<organism evidence="5 6">
    <name type="scientific">Tumebacillus flagellatus</name>
    <dbReference type="NCBI Taxonomy" id="1157490"/>
    <lineage>
        <taxon>Bacteria</taxon>
        <taxon>Bacillati</taxon>
        <taxon>Bacillota</taxon>
        <taxon>Bacilli</taxon>
        <taxon>Bacillales</taxon>
        <taxon>Alicyclobacillaceae</taxon>
        <taxon>Tumebacillus</taxon>
    </lineage>
</organism>
<proteinExistence type="predicted"/>
<dbReference type="AlphaFoldDB" id="A0A074LI36"/>
<protein>
    <submittedName>
        <fullName evidence="5">LacI family transcriptional regulator</fullName>
    </submittedName>
</protein>
<dbReference type="CDD" id="cd06267">
    <property type="entry name" value="PBP1_LacI_sugar_binding-like"/>
    <property type="match status" value="1"/>
</dbReference>
<dbReference type="InterPro" id="IPR010982">
    <property type="entry name" value="Lambda_DNA-bd_dom_sf"/>
</dbReference>
<evidence type="ECO:0000313" key="6">
    <source>
        <dbReference type="Proteomes" id="UP000027931"/>
    </source>
</evidence>
<dbReference type="InterPro" id="IPR028082">
    <property type="entry name" value="Peripla_BP_I"/>
</dbReference>
<dbReference type="Pfam" id="PF13377">
    <property type="entry name" value="Peripla_BP_3"/>
    <property type="match status" value="1"/>
</dbReference>
<dbReference type="GO" id="GO:0000976">
    <property type="term" value="F:transcription cis-regulatory region binding"/>
    <property type="evidence" value="ECO:0007669"/>
    <property type="project" value="TreeGrafter"/>
</dbReference>
<reference evidence="5 6" key="1">
    <citation type="journal article" date="2013" name="Int. J. Syst. Evol. Microbiol.">
        <title>Tumebacillus flagellatus sp. nov., an alpha-amylase/pullulanase-producing bacterium isolated from cassava wastewater.</title>
        <authorList>
            <person name="Wang Q."/>
            <person name="Xie N."/>
            <person name="Qin Y."/>
            <person name="Shen N."/>
            <person name="Zhu J."/>
            <person name="Mi H."/>
            <person name="Huang R."/>
        </authorList>
    </citation>
    <scope>NUCLEOTIDE SEQUENCE [LARGE SCALE GENOMIC DNA]</scope>
    <source>
        <strain evidence="5 6">GST4</strain>
    </source>
</reference>
<dbReference type="GO" id="GO:0003700">
    <property type="term" value="F:DNA-binding transcription factor activity"/>
    <property type="evidence" value="ECO:0007669"/>
    <property type="project" value="TreeGrafter"/>
</dbReference>
<dbReference type="SUPFAM" id="SSF53822">
    <property type="entry name" value="Periplasmic binding protein-like I"/>
    <property type="match status" value="1"/>
</dbReference>
<dbReference type="PRINTS" id="PR00036">
    <property type="entry name" value="HTHLACI"/>
</dbReference>
<dbReference type="PROSITE" id="PS50932">
    <property type="entry name" value="HTH_LACI_2"/>
    <property type="match status" value="1"/>
</dbReference>